<sequence length="276" mass="31089">MKETLISREELRSLHPAFRGKYGDKLIDLGLRISALNVANEIYNRSKHLTGPAFCKDLLDKLEITRTVRNTEVLDEFRDRPFITVSNHPYGHVDGIAAIETVGSRVHNYKMMVNVILGLIDTMAENFITVNPMKYAEKNSITYAGIKESIAHVKAGFPLGFFAAGAVSNLIFKKGKLVIEDREWQPAVVKIIQKTKVPVIPMHISGHNSLSFYLSKIFGYKVRTLRLCHELYNKKGKEMVITLGNPIMPDMIASFKDDTSGLGEYLKKETYALGKK</sequence>
<evidence type="ECO:0000313" key="3">
    <source>
        <dbReference type="Proteomes" id="UP000187464"/>
    </source>
</evidence>
<evidence type="ECO:0000259" key="1">
    <source>
        <dbReference type="Pfam" id="PF19576"/>
    </source>
</evidence>
<dbReference type="STRING" id="1642647.PSM36_0358"/>
<feature type="domain" description="Putative acyltransferase ACT14924-like acyltransferase" evidence="1">
    <location>
        <begin position="65"/>
        <end position="273"/>
    </location>
</feature>
<dbReference type="InterPro" id="IPR045746">
    <property type="entry name" value="ACT14924-like_Acyltransf_dom"/>
</dbReference>
<dbReference type="GO" id="GO:0016746">
    <property type="term" value="F:acyltransferase activity"/>
    <property type="evidence" value="ECO:0007669"/>
    <property type="project" value="UniProtKB-KW"/>
</dbReference>
<dbReference type="Pfam" id="PF19576">
    <property type="entry name" value="Acyltransf_2"/>
    <property type="match status" value="1"/>
</dbReference>
<dbReference type="EMBL" id="LT605205">
    <property type="protein sequence ID" value="SCD19192.1"/>
    <property type="molecule type" value="Genomic_DNA"/>
</dbReference>
<name>A0A1R3SZG3_9BACT</name>
<keyword evidence="2" id="KW-0808">Transferase</keyword>
<reference evidence="2 3" key="1">
    <citation type="submission" date="2016-08" db="EMBL/GenBank/DDBJ databases">
        <authorList>
            <person name="Seilhamer J.J."/>
        </authorList>
    </citation>
    <scope>NUCLEOTIDE SEQUENCE [LARGE SCALE GENOMIC DNA]</scope>
    <source>
        <strain evidence="2">M3/6</strain>
    </source>
</reference>
<dbReference type="Proteomes" id="UP000187464">
    <property type="component" value="Chromosome I"/>
</dbReference>
<evidence type="ECO:0000313" key="2">
    <source>
        <dbReference type="EMBL" id="SCD19192.1"/>
    </source>
</evidence>
<accession>A0A1R3SZG3</accession>
<dbReference type="RefSeq" id="WP_076928527.1">
    <property type="nucleotide sequence ID" value="NZ_LT605205.1"/>
</dbReference>
<dbReference type="AlphaFoldDB" id="A0A1R3SZG3"/>
<dbReference type="KEGG" id="psac:PSM36_0358"/>
<gene>
    <name evidence="2" type="ORF">PSM36_0358</name>
</gene>
<keyword evidence="3" id="KW-1185">Reference proteome</keyword>
<proteinExistence type="predicted"/>
<keyword evidence="2" id="KW-0012">Acyltransferase</keyword>
<protein>
    <submittedName>
        <fullName evidence="2">Acyltransferases</fullName>
    </submittedName>
</protein>
<organism evidence="2 3">
    <name type="scientific">Proteiniphilum saccharofermentans</name>
    <dbReference type="NCBI Taxonomy" id="1642647"/>
    <lineage>
        <taxon>Bacteria</taxon>
        <taxon>Pseudomonadati</taxon>
        <taxon>Bacteroidota</taxon>
        <taxon>Bacteroidia</taxon>
        <taxon>Bacteroidales</taxon>
        <taxon>Dysgonomonadaceae</taxon>
        <taxon>Proteiniphilum</taxon>
    </lineage>
</organism>